<evidence type="ECO:0000256" key="1">
    <source>
        <dbReference type="SAM" id="Phobius"/>
    </source>
</evidence>
<dbReference type="RefSeq" id="XP_018189982.1">
    <property type="nucleotide sequence ID" value="XM_018337018.1"/>
</dbReference>
<feature type="transmembrane region" description="Helical" evidence="1">
    <location>
        <begin position="40"/>
        <end position="60"/>
    </location>
</feature>
<keyword evidence="1" id="KW-0812">Transmembrane</keyword>
<accession>A0A161TEQ0</accession>
<dbReference type="GeneID" id="28902155"/>
<sequence>MFNTDFRTYTALLFLRYFVMSFVRSVSICCLLVSSVSLFYLFSSIIPFLSYCIFFGSFIFGNKGVMNRRIPFFGFMFIYLMFYYNSCTVLIPNTLLWCIVFAYTFQTCPVDETTDSR</sequence>
<dbReference type="AlphaFoldDB" id="A0A161TEQ0"/>
<dbReference type="Proteomes" id="UP000076632">
    <property type="component" value="Unassembled WGS sequence"/>
</dbReference>
<dbReference type="InParanoid" id="A0A161TEQ0"/>
<keyword evidence="1" id="KW-0472">Membrane</keyword>
<dbReference type="EMBL" id="KV407456">
    <property type="protein sequence ID" value="KZF24427.1"/>
    <property type="molecule type" value="Genomic_DNA"/>
</dbReference>
<feature type="transmembrane region" description="Helical" evidence="1">
    <location>
        <begin position="72"/>
        <end position="105"/>
    </location>
</feature>
<name>A0A161TEQ0_XYLHT</name>
<keyword evidence="3" id="KW-1185">Reference proteome</keyword>
<proteinExistence type="predicted"/>
<organism evidence="2 3">
    <name type="scientific">Xylona heveae (strain CBS 132557 / TC161)</name>
    <dbReference type="NCBI Taxonomy" id="1328760"/>
    <lineage>
        <taxon>Eukaryota</taxon>
        <taxon>Fungi</taxon>
        <taxon>Dikarya</taxon>
        <taxon>Ascomycota</taxon>
        <taxon>Pezizomycotina</taxon>
        <taxon>Xylonomycetes</taxon>
        <taxon>Xylonales</taxon>
        <taxon>Xylonaceae</taxon>
        <taxon>Xylona</taxon>
    </lineage>
</organism>
<feature type="transmembrane region" description="Helical" evidence="1">
    <location>
        <begin position="12"/>
        <end position="34"/>
    </location>
</feature>
<keyword evidence="1" id="KW-1133">Transmembrane helix</keyword>
<gene>
    <name evidence="2" type="ORF">L228DRAFT_96273</name>
</gene>
<protein>
    <submittedName>
        <fullName evidence="2">Uncharacterized protein</fullName>
    </submittedName>
</protein>
<reference evidence="2 3" key="1">
    <citation type="journal article" date="2016" name="Fungal Biol.">
        <title>The genome of Xylona heveae provides a window into fungal endophytism.</title>
        <authorList>
            <person name="Gazis R."/>
            <person name="Kuo A."/>
            <person name="Riley R."/>
            <person name="LaButti K."/>
            <person name="Lipzen A."/>
            <person name="Lin J."/>
            <person name="Amirebrahimi M."/>
            <person name="Hesse C.N."/>
            <person name="Spatafora J.W."/>
            <person name="Henrissat B."/>
            <person name="Hainaut M."/>
            <person name="Grigoriev I.V."/>
            <person name="Hibbett D.S."/>
        </authorList>
    </citation>
    <scope>NUCLEOTIDE SEQUENCE [LARGE SCALE GENOMIC DNA]</scope>
    <source>
        <strain evidence="2 3">TC161</strain>
    </source>
</reference>
<evidence type="ECO:0000313" key="2">
    <source>
        <dbReference type="EMBL" id="KZF24427.1"/>
    </source>
</evidence>
<evidence type="ECO:0000313" key="3">
    <source>
        <dbReference type="Proteomes" id="UP000076632"/>
    </source>
</evidence>